<keyword evidence="2" id="KW-1185">Reference proteome</keyword>
<reference evidence="1" key="2">
    <citation type="submission" date="2018-04" db="EMBL/GenBank/DDBJ databases">
        <title>OnivRS2 (Oryza nivara Reference Sequence Version 2).</title>
        <authorList>
            <person name="Zhang J."/>
            <person name="Kudrna D."/>
            <person name="Lee S."/>
            <person name="Talag J."/>
            <person name="Rajasekar S."/>
            <person name="Welchert J."/>
            <person name="Hsing Y.-I."/>
            <person name="Wing R.A."/>
        </authorList>
    </citation>
    <scope>NUCLEOTIDE SEQUENCE [LARGE SCALE GENOMIC DNA]</scope>
    <source>
        <strain evidence="1">SL10</strain>
    </source>
</reference>
<sequence>MKLVFPDEFARPVKNRYRSQLTSFSGPSKKYCSLSVKNKKKKKKCCSTAEITKHSVRILSPNLQDYMVCRNGETNWTAATENGESMTKILSTASFVDRAWVIAMRWRVSKKVKCNSICDAFILEVGGMATITVPVPGDEVLRTSNARRFFYSSTEASIGLTQCWISSLAVHATRLAFTVP</sequence>
<evidence type="ECO:0000313" key="1">
    <source>
        <dbReference type="EnsemblPlants" id="ONIVA02G16460.1"/>
    </source>
</evidence>
<organism evidence="1">
    <name type="scientific">Oryza nivara</name>
    <name type="common">Indian wild rice</name>
    <name type="synonym">Oryza sativa f. spontanea</name>
    <dbReference type="NCBI Taxonomy" id="4536"/>
    <lineage>
        <taxon>Eukaryota</taxon>
        <taxon>Viridiplantae</taxon>
        <taxon>Streptophyta</taxon>
        <taxon>Embryophyta</taxon>
        <taxon>Tracheophyta</taxon>
        <taxon>Spermatophyta</taxon>
        <taxon>Magnoliopsida</taxon>
        <taxon>Liliopsida</taxon>
        <taxon>Poales</taxon>
        <taxon>Poaceae</taxon>
        <taxon>BOP clade</taxon>
        <taxon>Oryzoideae</taxon>
        <taxon>Oryzeae</taxon>
        <taxon>Oryzinae</taxon>
        <taxon>Oryza</taxon>
    </lineage>
</organism>
<dbReference type="AlphaFoldDB" id="A0A0E0G5Z8"/>
<protein>
    <submittedName>
        <fullName evidence="1">Uncharacterized protein</fullName>
    </submittedName>
</protein>
<dbReference type="Gramene" id="ONIVA02G16460.1">
    <property type="protein sequence ID" value="ONIVA02G16460.1"/>
    <property type="gene ID" value="ONIVA02G16460"/>
</dbReference>
<dbReference type="HOGENOM" id="CLU_1512966_0_0_1"/>
<dbReference type="Proteomes" id="UP000006591">
    <property type="component" value="Chromosome 2"/>
</dbReference>
<dbReference type="EnsemblPlants" id="ONIVA02G16460.1">
    <property type="protein sequence ID" value="ONIVA02G16460.1"/>
    <property type="gene ID" value="ONIVA02G16460"/>
</dbReference>
<proteinExistence type="predicted"/>
<reference evidence="1" key="1">
    <citation type="submission" date="2015-04" db="UniProtKB">
        <authorList>
            <consortium name="EnsemblPlants"/>
        </authorList>
    </citation>
    <scope>IDENTIFICATION</scope>
    <source>
        <strain evidence="1">SL10</strain>
    </source>
</reference>
<accession>A0A0E0G5Z8</accession>
<name>A0A0E0G5Z8_ORYNI</name>
<evidence type="ECO:0000313" key="2">
    <source>
        <dbReference type="Proteomes" id="UP000006591"/>
    </source>
</evidence>